<protein>
    <submittedName>
        <fullName evidence="4">Response regulator</fullName>
    </submittedName>
</protein>
<dbReference type="PANTHER" id="PTHR44591">
    <property type="entry name" value="STRESS RESPONSE REGULATOR PROTEIN 1"/>
    <property type="match status" value="1"/>
</dbReference>
<evidence type="ECO:0000313" key="4">
    <source>
        <dbReference type="EMBL" id="MEK0084517.1"/>
    </source>
</evidence>
<feature type="domain" description="Response regulatory" evidence="3">
    <location>
        <begin position="15"/>
        <end position="125"/>
    </location>
</feature>
<keyword evidence="1 2" id="KW-0597">Phosphoprotein</keyword>
<evidence type="ECO:0000256" key="1">
    <source>
        <dbReference type="ARBA" id="ARBA00022553"/>
    </source>
</evidence>
<accession>A0ABU8XTI7</accession>
<gene>
    <name evidence="4" type="ORF">U1T56_15275</name>
</gene>
<dbReference type="InterPro" id="IPR050595">
    <property type="entry name" value="Bact_response_regulator"/>
</dbReference>
<dbReference type="Gene3D" id="3.40.50.2300">
    <property type="match status" value="1"/>
</dbReference>
<dbReference type="Pfam" id="PF00072">
    <property type="entry name" value="Response_reg"/>
    <property type="match status" value="1"/>
</dbReference>
<dbReference type="SMART" id="SM00448">
    <property type="entry name" value="REC"/>
    <property type="match status" value="1"/>
</dbReference>
<dbReference type="RefSeq" id="WP_418160368.1">
    <property type="nucleotide sequence ID" value="NZ_JBBLZC010000015.1"/>
</dbReference>
<dbReference type="InterPro" id="IPR001789">
    <property type="entry name" value="Sig_transdc_resp-reg_receiver"/>
</dbReference>
<evidence type="ECO:0000256" key="2">
    <source>
        <dbReference type="PROSITE-ProRule" id="PRU00169"/>
    </source>
</evidence>
<evidence type="ECO:0000313" key="5">
    <source>
        <dbReference type="Proteomes" id="UP001375743"/>
    </source>
</evidence>
<feature type="modified residue" description="4-aspartylphosphate" evidence="2">
    <location>
        <position position="65"/>
    </location>
</feature>
<comment type="caution">
    <text evidence="4">The sequence shown here is derived from an EMBL/GenBank/DDBJ whole genome shotgun (WGS) entry which is preliminary data.</text>
</comment>
<dbReference type="EMBL" id="JBBLZC010000015">
    <property type="protein sequence ID" value="MEK0084517.1"/>
    <property type="molecule type" value="Genomic_DNA"/>
</dbReference>
<organism evidence="4 5">
    <name type="scientific">Benzoatithermus flavus</name>
    <dbReference type="NCBI Taxonomy" id="3108223"/>
    <lineage>
        <taxon>Bacteria</taxon>
        <taxon>Pseudomonadati</taxon>
        <taxon>Pseudomonadota</taxon>
        <taxon>Alphaproteobacteria</taxon>
        <taxon>Geminicoccales</taxon>
        <taxon>Geminicoccaceae</taxon>
        <taxon>Benzoatithermus</taxon>
    </lineage>
</organism>
<reference evidence="4 5" key="1">
    <citation type="submission" date="2024-01" db="EMBL/GenBank/DDBJ databases">
        <title>Multi-omics insights into the function and evolution of sodium benzoate biodegradation pathways in Benzoatithermus flavus gen. nov., sp. nov. from hot spring.</title>
        <authorList>
            <person name="Hu C.-J."/>
            <person name="Li W.-J."/>
        </authorList>
    </citation>
    <scope>NUCLEOTIDE SEQUENCE [LARGE SCALE GENOMIC DNA]</scope>
    <source>
        <strain evidence="4 5">SYSU G07066</strain>
    </source>
</reference>
<dbReference type="InterPro" id="IPR011006">
    <property type="entry name" value="CheY-like_superfamily"/>
</dbReference>
<dbReference type="Proteomes" id="UP001375743">
    <property type="component" value="Unassembled WGS sequence"/>
</dbReference>
<dbReference type="SUPFAM" id="SSF52172">
    <property type="entry name" value="CheY-like"/>
    <property type="match status" value="1"/>
</dbReference>
<keyword evidence="5" id="KW-1185">Reference proteome</keyword>
<evidence type="ECO:0000259" key="3">
    <source>
        <dbReference type="PROSITE" id="PS50110"/>
    </source>
</evidence>
<dbReference type="PROSITE" id="PS50110">
    <property type="entry name" value="RESPONSE_REGULATORY"/>
    <property type="match status" value="1"/>
</dbReference>
<name>A0ABU8XTI7_9PROT</name>
<proteinExistence type="predicted"/>
<sequence>MASKPEEPESPARRRVLIVEDEALIALDMEATLRQQGYEIVGLATSVREAIRLLDEMRPDAAVLDINLGQEKVFVLADALAERDVPFVFVTGYEPEILPPRHRHRPTAVKPCRGRLLVELLTRAAILPR</sequence>
<dbReference type="PANTHER" id="PTHR44591:SF24">
    <property type="entry name" value="PROTEIN-GLUTAMATE METHYLESTERASE_PROTEIN-GLUTAMINE GLUTAMINASE 1"/>
    <property type="match status" value="1"/>
</dbReference>